<dbReference type="PRINTS" id="PR00598">
    <property type="entry name" value="HTHMARR"/>
</dbReference>
<dbReference type="PANTHER" id="PTHR33164">
    <property type="entry name" value="TRANSCRIPTIONAL REGULATOR, MARR FAMILY"/>
    <property type="match status" value="1"/>
</dbReference>
<dbReference type="Proteomes" id="UP000548476">
    <property type="component" value="Unassembled WGS sequence"/>
</dbReference>
<dbReference type="InterPro" id="IPR000835">
    <property type="entry name" value="HTH_MarR-typ"/>
</dbReference>
<evidence type="ECO:0000259" key="1">
    <source>
        <dbReference type="PROSITE" id="PS50995"/>
    </source>
</evidence>
<organism evidence="2 3">
    <name type="scientific">Phytomonospora endophytica</name>
    <dbReference type="NCBI Taxonomy" id="714109"/>
    <lineage>
        <taxon>Bacteria</taxon>
        <taxon>Bacillati</taxon>
        <taxon>Actinomycetota</taxon>
        <taxon>Actinomycetes</taxon>
        <taxon>Micromonosporales</taxon>
        <taxon>Micromonosporaceae</taxon>
        <taxon>Phytomonospora</taxon>
    </lineage>
</organism>
<gene>
    <name evidence="2" type="ORF">HNR73_006195</name>
</gene>
<dbReference type="AlphaFoldDB" id="A0A841FXP9"/>
<dbReference type="InterPro" id="IPR039422">
    <property type="entry name" value="MarR/SlyA-like"/>
</dbReference>
<dbReference type="SMART" id="SM00347">
    <property type="entry name" value="HTH_MARR"/>
    <property type="match status" value="1"/>
</dbReference>
<accession>A0A841FXP9</accession>
<evidence type="ECO:0000313" key="2">
    <source>
        <dbReference type="EMBL" id="MBB6038312.1"/>
    </source>
</evidence>
<name>A0A841FXP9_9ACTN</name>
<dbReference type="SUPFAM" id="SSF46785">
    <property type="entry name" value="Winged helix' DNA-binding domain"/>
    <property type="match status" value="1"/>
</dbReference>
<dbReference type="Gene3D" id="1.10.10.10">
    <property type="entry name" value="Winged helix-like DNA-binding domain superfamily/Winged helix DNA-binding domain"/>
    <property type="match status" value="1"/>
</dbReference>
<dbReference type="RefSeq" id="WP_184791111.1">
    <property type="nucleotide sequence ID" value="NZ_BONT01000008.1"/>
</dbReference>
<dbReference type="GO" id="GO:0006950">
    <property type="term" value="P:response to stress"/>
    <property type="evidence" value="ECO:0007669"/>
    <property type="project" value="TreeGrafter"/>
</dbReference>
<protein>
    <submittedName>
        <fullName evidence="2">DNA-binding MarR family transcriptional regulator</fullName>
    </submittedName>
</protein>
<dbReference type="GO" id="GO:0003677">
    <property type="term" value="F:DNA binding"/>
    <property type="evidence" value="ECO:0007669"/>
    <property type="project" value="UniProtKB-KW"/>
</dbReference>
<keyword evidence="2" id="KW-0238">DNA-binding</keyword>
<dbReference type="InterPro" id="IPR036390">
    <property type="entry name" value="WH_DNA-bd_sf"/>
</dbReference>
<dbReference type="PANTHER" id="PTHR33164:SF43">
    <property type="entry name" value="HTH-TYPE TRANSCRIPTIONAL REPRESSOR YETL"/>
    <property type="match status" value="1"/>
</dbReference>
<comment type="caution">
    <text evidence="2">The sequence shown here is derived from an EMBL/GenBank/DDBJ whole genome shotgun (WGS) entry which is preliminary data.</text>
</comment>
<dbReference type="Pfam" id="PF01047">
    <property type="entry name" value="MarR"/>
    <property type="match status" value="1"/>
</dbReference>
<dbReference type="InterPro" id="IPR036388">
    <property type="entry name" value="WH-like_DNA-bd_sf"/>
</dbReference>
<dbReference type="GO" id="GO:0003700">
    <property type="term" value="F:DNA-binding transcription factor activity"/>
    <property type="evidence" value="ECO:0007669"/>
    <property type="project" value="InterPro"/>
</dbReference>
<dbReference type="PROSITE" id="PS50995">
    <property type="entry name" value="HTH_MARR_2"/>
    <property type="match status" value="1"/>
</dbReference>
<keyword evidence="3" id="KW-1185">Reference proteome</keyword>
<dbReference type="EMBL" id="JACHGT010000016">
    <property type="protein sequence ID" value="MBB6038312.1"/>
    <property type="molecule type" value="Genomic_DNA"/>
</dbReference>
<proteinExistence type="predicted"/>
<reference evidence="2 3" key="1">
    <citation type="submission" date="2020-08" db="EMBL/GenBank/DDBJ databases">
        <title>Genomic Encyclopedia of Type Strains, Phase IV (KMG-IV): sequencing the most valuable type-strain genomes for metagenomic binning, comparative biology and taxonomic classification.</title>
        <authorList>
            <person name="Goeker M."/>
        </authorList>
    </citation>
    <scope>NUCLEOTIDE SEQUENCE [LARGE SCALE GENOMIC DNA]</scope>
    <source>
        <strain evidence="2 3">YIM 65646</strain>
    </source>
</reference>
<evidence type="ECO:0000313" key="3">
    <source>
        <dbReference type="Proteomes" id="UP000548476"/>
    </source>
</evidence>
<feature type="domain" description="HTH marR-type" evidence="1">
    <location>
        <begin position="1"/>
        <end position="145"/>
    </location>
</feature>
<sequence length="151" mass="16087">MSDIDAGALAGTATFQLGTLGAIATERFSTAIGAFGLKPKHAGVLQVLLLDPLISQQELAHKMGVAPSLMVGLLDFLESAGAIERERDPADRRRQVIDVTDEGERLYVLCARAAASIEVELLAGLGERAEGFRKLLANVAEDFGLPTRDTR</sequence>